<reference evidence="1 2" key="1">
    <citation type="submission" date="2015-07" db="EMBL/GenBank/DDBJ databases">
        <authorList>
            <person name="Ju K.-S."/>
            <person name="Doroghazi J.R."/>
            <person name="Metcalf W.W."/>
        </authorList>
    </citation>
    <scope>NUCLEOTIDE SEQUENCE [LARGE SCALE GENOMIC DNA]</scope>
    <source>
        <strain evidence="1 2">NRRL B-3589</strain>
    </source>
</reference>
<name>A0ABR5J083_9ACTN</name>
<organism evidence="1 2">
    <name type="scientific">Streptomyces varsoviensis</name>
    <dbReference type="NCBI Taxonomy" id="67373"/>
    <lineage>
        <taxon>Bacteria</taxon>
        <taxon>Bacillati</taxon>
        <taxon>Actinomycetota</taxon>
        <taxon>Actinomycetes</taxon>
        <taxon>Kitasatosporales</taxon>
        <taxon>Streptomycetaceae</taxon>
        <taxon>Streptomyces</taxon>
    </lineage>
</organism>
<proteinExistence type="predicted"/>
<evidence type="ECO:0000313" key="1">
    <source>
        <dbReference type="EMBL" id="KOG86832.1"/>
    </source>
</evidence>
<accession>A0ABR5J083</accession>
<gene>
    <name evidence="1" type="ORF">ADK38_28805</name>
</gene>
<comment type="caution">
    <text evidence="1">The sequence shown here is derived from an EMBL/GenBank/DDBJ whole genome shotgun (WGS) entry which is preliminary data.</text>
</comment>
<keyword evidence="2" id="KW-1185">Reference proteome</keyword>
<evidence type="ECO:0000313" key="2">
    <source>
        <dbReference type="Proteomes" id="UP000037020"/>
    </source>
</evidence>
<dbReference type="EMBL" id="LGUT01002601">
    <property type="protein sequence ID" value="KOG86832.1"/>
    <property type="molecule type" value="Genomic_DNA"/>
</dbReference>
<protein>
    <submittedName>
        <fullName evidence="1">Uncharacterized protein</fullName>
    </submittedName>
</protein>
<dbReference type="Proteomes" id="UP000037020">
    <property type="component" value="Unassembled WGS sequence"/>
</dbReference>
<sequence length="62" mass="6537">MMTMDRVSELADLIRRLGPDGARAQVMAEVAAAAGYPSAVTTTKDAVMQQFGDAPDIEVEPA</sequence>